<sequence length="390" mass="42977">MFILIIEGERFMRTILVILIALSLGITSGCTRNKEVIEPSPGQTSTTQLDIPYTMETVAEGLNVPWEMDIAKDGRIFFTERPGTLRVIEKGFLNPEPLISFEAPFISEGEGGLLGLALDPSFMENHYIYVYHTYRVKDQVNNRVLRLIEKNNKAQLDKVLISGLPGAENHNGGRIKIGADKLLYITSGDRYDPPLAQDPTSMGGKILRIALDGSIPASNPIKNSAIYSMGHRNPQGLAWHPETGQLYSSEHGQTAHDEINLIEPGGNYGWPLIEGEIASSPEKANLKTPILQSGKETWAPSGAAFVSKGPWKGSLLVAGLRGERLLKINLKGPKYDTVSNVEHLFQGKFGRLRNVYEGPDGSLYLMTNNRDGRGKPKTGDDKIIRLKPTF</sequence>
<dbReference type="EMBL" id="WHOA01000220">
    <property type="protein sequence ID" value="NOU75620.1"/>
    <property type="molecule type" value="Genomic_DNA"/>
</dbReference>
<dbReference type="SUPFAM" id="SSF50952">
    <property type="entry name" value="Soluble quinoprotein glucose dehydrogenase"/>
    <property type="match status" value="1"/>
</dbReference>
<organism evidence="2 3">
    <name type="scientific">Paenibacillus phytorum</name>
    <dbReference type="NCBI Taxonomy" id="2654977"/>
    <lineage>
        <taxon>Bacteria</taxon>
        <taxon>Bacillati</taxon>
        <taxon>Bacillota</taxon>
        <taxon>Bacilli</taxon>
        <taxon>Bacillales</taxon>
        <taxon>Paenibacillaceae</taxon>
        <taxon>Paenibacillus</taxon>
    </lineage>
</organism>
<proteinExistence type="predicted"/>
<dbReference type="PANTHER" id="PTHR19328:SF13">
    <property type="entry name" value="HIPL1 PROTEIN"/>
    <property type="match status" value="1"/>
</dbReference>
<feature type="domain" description="Glucose/Sorbosone dehydrogenase" evidence="1">
    <location>
        <begin position="62"/>
        <end position="373"/>
    </location>
</feature>
<name>A0ABX1Y6L2_9BACL</name>
<keyword evidence="3" id="KW-1185">Reference proteome</keyword>
<dbReference type="PANTHER" id="PTHR19328">
    <property type="entry name" value="HEDGEHOG-INTERACTING PROTEIN"/>
    <property type="match status" value="1"/>
</dbReference>
<dbReference type="Pfam" id="PF07995">
    <property type="entry name" value="GSDH"/>
    <property type="match status" value="1"/>
</dbReference>
<dbReference type="InterPro" id="IPR012938">
    <property type="entry name" value="Glc/Sorbosone_DH"/>
</dbReference>
<evidence type="ECO:0000259" key="1">
    <source>
        <dbReference type="Pfam" id="PF07995"/>
    </source>
</evidence>
<reference evidence="2 3" key="1">
    <citation type="submission" date="2019-10" db="EMBL/GenBank/DDBJ databases">
        <title>Description of Paenibacillus terrestris sp. nov.</title>
        <authorList>
            <person name="Carlier A."/>
            <person name="Qi S."/>
        </authorList>
    </citation>
    <scope>NUCLEOTIDE SEQUENCE [LARGE SCALE GENOMIC DNA]</scope>
    <source>
        <strain evidence="2 3">LMG 31458</strain>
    </source>
</reference>
<dbReference type="Proteomes" id="UP000616779">
    <property type="component" value="Unassembled WGS sequence"/>
</dbReference>
<gene>
    <name evidence="2" type="ORF">GC098_30320</name>
</gene>
<dbReference type="InterPro" id="IPR011042">
    <property type="entry name" value="6-blade_b-propeller_TolB-like"/>
</dbReference>
<dbReference type="Gene3D" id="2.120.10.30">
    <property type="entry name" value="TolB, C-terminal domain"/>
    <property type="match status" value="1"/>
</dbReference>
<evidence type="ECO:0000313" key="2">
    <source>
        <dbReference type="EMBL" id="NOU75620.1"/>
    </source>
</evidence>
<accession>A0ABX1Y6L2</accession>
<protein>
    <submittedName>
        <fullName evidence="2">PQQ-dependent sugar dehydrogenase</fullName>
    </submittedName>
</protein>
<dbReference type="InterPro" id="IPR011041">
    <property type="entry name" value="Quinoprot_gluc/sorb_DH_b-prop"/>
</dbReference>
<evidence type="ECO:0000313" key="3">
    <source>
        <dbReference type="Proteomes" id="UP000616779"/>
    </source>
</evidence>
<comment type="caution">
    <text evidence="2">The sequence shown here is derived from an EMBL/GenBank/DDBJ whole genome shotgun (WGS) entry which is preliminary data.</text>
</comment>